<dbReference type="AlphaFoldDB" id="A0A5C5X778"/>
<keyword evidence="2" id="KW-1185">Reference proteome</keyword>
<gene>
    <name evidence="1" type="ORF">KOR42_22830</name>
</gene>
<dbReference type="Proteomes" id="UP000317243">
    <property type="component" value="Unassembled WGS sequence"/>
</dbReference>
<name>A0A5C5X778_9PLAN</name>
<organism evidence="1 2">
    <name type="scientific">Thalassoglobus neptunius</name>
    <dbReference type="NCBI Taxonomy" id="1938619"/>
    <lineage>
        <taxon>Bacteria</taxon>
        <taxon>Pseudomonadati</taxon>
        <taxon>Planctomycetota</taxon>
        <taxon>Planctomycetia</taxon>
        <taxon>Planctomycetales</taxon>
        <taxon>Planctomycetaceae</taxon>
        <taxon>Thalassoglobus</taxon>
    </lineage>
</organism>
<protein>
    <submittedName>
        <fullName evidence="1">Uncharacterized protein</fullName>
    </submittedName>
</protein>
<accession>A0A5C5X778</accession>
<comment type="caution">
    <text evidence="1">The sequence shown here is derived from an EMBL/GenBank/DDBJ whole genome shotgun (WGS) entry which is preliminary data.</text>
</comment>
<reference evidence="1 2" key="1">
    <citation type="submission" date="2019-02" db="EMBL/GenBank/DDBJ databases">
        <title>Deep-cultivation of Planctomycetes and their phenomic and genomic characterization uncovers novel biology.</title>
        <authorList>
            <person name="Wiegand S."/>
            <person name="Jogler M."/>
            <person name="Boedeker C."/>
            <person name="Pinto D."/>
            <person name="Vollmers J."/>
            <person name="Rivas-Marin E."/>
            <person name="Kohn T."/>
            <person name="Peeters S.H."/>
            <person name="Heuer A."/>
            <person name="Rast P."/>
            <person name="Oberbeckmann S."/>
            <person name="Bunk B."/>
            <person name="Jeske O."/>
            <person name="Meyerdierks A."/>
            <person name="Storesund J.E."/>
            <person name="Kallscheuer N."/>
            <person name="Luecker S."/>
            <person name="Lage O.M."/>
            <person name="Pohl T."/>
            <person name="Merkel B.J."/>
            <person name="Hornburger P."/>
            <person name="Mueller R.-W."/>
            <person name="Bruemmer F."/>
            <person name="Labrenz M."/>
            <person name="Spormann A.M."/>
            <person name="Op Den Camp H."/>
            <person name="Overmann J."/>
            <person name="Amann R."/>
            <person name="Jetten M.S.M."/>
            <person name="Mascher T."/>
            <person name="Medema M.H."/>
            <person name="Devos D.P."/>
            <person name="Kaster A.-K."/>
            <person name="Ovreas L."/>
            <person name="Rohde M."/>
            <person name="Galperin M.Y."/>
            <person name="Jogler C."/>
        </authorList>
    </citation>
    <scope>NUCLEOTIDE SEQUENCE [LARGE SCALE GENOMIC DNA]</scope>
    <source>
        <strain evidence="1 2">KOR42</strain>
    </source>
</reference>
<evidence type="ECO:0000313" key="2">
    <source>
        <dbReference type="Proteomes" id="UP000317243"/>
    </source>
</evidence>
<evidence type="ECO:0000313" key="1">
    <source>
        <dbReference type="EMBL" id="TWT58896.1"/>
    </source>
</evidence>
<dbReference type="RefSeq" id="WP_146509602.1">
    <property type="nucleotide sequence ID" value="NZ_SIHI01000001.1"/>
</dbReference>
<dbReference type="EMBL" id="SIHI01000001">
    <property type="protein sequence ID" value="TWT58896.1"/>
    <property type="molecule type" value="Genomic_DNA"/>
</dbReference>
<proteinExistence type="predicted"/>
<sequence length="124" mass="13368">MKNANTYLLLSVGFVLVALHWPVTADITLRFEAVKEVTVSTTAGDCTEFDPGRSFRVLCSNGGVSVTVQEYDPLNDVWVDCEDISAVAISNNSSKEIVGTFSSQRCRLKLTTGSDTTVTVVSAE</sequence>